<dbReference type="RefSeq" id="WP_185044172.1">
    <property type="nucleotide sequence ID" value="NZ_BAABFG010000005.1"/>
</dbReference>
<name>A0A7W7MBB3_9ACTN</name>
<accession>A0A7W7MBB3</accession>
<dbReference type="AlphaFoldDB" id="A0A7W7MBB3"/>
<keyword evidence="3" id="KW-1185">Reference proteome</keyword>
<dbReference type="EMBL" id="JACHNB010000001">
    <property type="protein sequence ID" value="MBB4743943.1"/>
    <property type="molecule type" value="Genomic_DNA"/>
</dbReference>
<evidence type="ECO:0000313" key="3">
    <source>
        <dbReference type="Proteomes" id="UP000546162"/>
    </source>
</evidence>
<reference evidence="2 3" key="1">
    <citation type="submission" date="2020-08" db="EMBL/GenBank/DDBJ databases">
        <title>Sequencing the genomes of 1000 actinobacteria strains.</title>
        <authorList>
            <person name="Klenk H.-P."/>
        </authorList>
    </citation>
    <scope>NUCLEOTIDE SEQUENCE [LARGE SCALE GENOMIC DNA]</scope>
    <source>
        <strain evidence="2 3">DSM 45809</strain>
    </source>
</reference>
<evidence type="ECO:0000313" key="2">
    <source>
        <dbReference type="EMBL" id="MBB4743943.1"/>
    </source>
</evidence>
<organism evidence="2 3">
    <name type="scientific">Actinoplanes octamycinicus</name>
    <dbReference type="NCBI Taxonomy" id="135948"/>
    <lineage>
        <taxon>Bacteria</taxon>
        <taxon>Bacillati</taxon>
        <taxon>Actinomycetota</taxon>
        <taxon>Actinomycetes</taxon>
        <taxon>Micromonosporales</taxon>
        <taxon>Micromonosporaceae</taxon>
        <taxon>Actinoplanes</taxon>
    </lineage>
</organism>
<dbReference type="InterPro" id="IPR056911">
    <property type="entry name" value="Phage_Znf_bind_put"/>
</dbReference>
<dbReference type="Pfam" id="PF24623">
    <property type="entry name" value="Phage_zn_bind_8"/>
    <property type="match status" value="1"/>
</dbReference>
<protein>
    <recommendedName>
        <fullName evidence="1">DNA-binding phage zinc finger domain-containing protein</fullName>
    </recommendedName>
</protein>
<sequence>MRAGDQQIHPFAVSCPACGAGIGQQCTNRIARRPFLRTGQVHESRRRPAIALVVTR</sequence>
<dbReference type="Proteomes" id="UP000546162">
    <property type="component" value="Unassembled WGS sequence"/>
</dbReference>
<proteinExistence type="predicted"/>
<evidence type="ECO:0000259" key="1">
    <source>
        <dbReference type="Pfam" id="PF24623"/>
    </source>
</evidence>
<feature type="domain" description="DNA-binding phage zinc finger" evidence="1">
    <location>
        <begin position="7"/>
        <end position="49"/>
    </location>
</feature>
<comment type="caution">
    <text evidence="2">The sequence shown here is derived from an EMBL/GenBank/DDBJ whole genome shotgun (WGS) entry which is preliminary data.</text>
</comment>
<gene>
    <name evidence="2" type="ORF">BJY16_007402</name>
</gene>